<evidence type="ECO:0000256" key="1">
    <source>
        <dbReference type="ARBA" id="ARBA00038473"/>
    </source>
</evidence>
<dbReference type="InterPro" id="IPR012338">
    <property type="entry name" value="Beta-lactam/transpept-like"/>
</dbReference>
<dbReference type="PANTHER" id="PTHR22935">
    <property type="entry name" value="PENICILLIN-BINDING PROTEIN"/>
    <property type="match status" value="1"/>
</dbReference>
<dbReference type="InterPro" id="IPR051478">
    <property type="entry name" value="Beta-lactamase-like_AB/R"/>
</dbReference>
<reference evidence="4 5" key="1">
    <citation type="submission" date="2016-10" db="EMBL/GenBank/DDBJ databases">
        <authorList>
            <person name="de Groot N.N."/>
        </authorList>
    </citation>
    <scope>NUCLEOTIDE SEQUENCE [LARGE SCALE GENOMIC DNA]</scope>
    <source>
        <strain evidence="4 5">DSM 25232</strain>
    </source>
</reference>
<dbReference type="Proteomes" id="UP000198521">
    <property type="component" value="Unassembled WGS sequence"/>
</dbReference>
<comment type="similarity">
    <text evidence="1">Belongs to the beta-lactamase family.</text>
</comment>
<dbReference type="Gene3D" id="3.40.710.10">
    <property type="entry name" value="DD-peptidase/beta-lactamase superfamily"/>
    <property type="match status" value="1"/>
</dbReference>
<dbReference type="OrthoDB" id="9793489at2"/>
<keyword evidence="2" id="KW-0732">Signal</keyword>
<dbReference type="RefSeq" id="WP_091409380.1">
    <property type="nucleotide sequence ID" value="NZ_FOAB01000004.1"/>
</dbReference>
<protein>
    <submittedName>
        <fullName evidence="4">CubicO group peptidase, beta-lactamase class C family</fullName>
    </submittedName>
</protein>
<evidence type="ECO:0000313" key="4">
    <source>
        <dbReference type="EMBL" id="SEL53073.1"/>
    </source>
</evidence>
<feature type="signal peptide" evidence="2">
    <location>
        <begin position="1"/>
        <end position="20"/>
    </location>
</feature>
<sequence length="354" mass="40516">MKKHLIILLAALVISNFSFGQNLVTKIDSIVKDNYKKHPEVSISVGYIHNNKEQYINYGKISKESSMNVNEYTVFEIASITKAITGNLIAQAVNEGKIKLNGYIENYLPKDFIIQKQLRRKITISDLASHQSGLADLDWKKLISKNPQDPLKNVNRKTFIDIINNCSELPDYGTYRYHTTGFMLLGEILEEAYGKSYDEIVREKLINPIKMKNTLTKEFNIKNIATGYNRNGIKQNLMLWNSGAPSGLIKSSSKDMIKYLKEILNDSSEISKAGIMTEKIFYKAKKGPRKIGLGINIYNNETNTFFQKTGDTMGQSSILCYNRKDNWGIIILINQQNPKMRKELWNKIYETTLK</sequence>
<dbReference type="EMBL" id="FOAB01000004">
    <property type="protein sequence ID" value="SEL53073.1"/>
    <property type="molecule type" value="Genomic_DNA"/>
</dbReference>
<evidence type="ECO:0000313" key="5">
    <source>
        <dbReference type="Proteomes" id="UP000198521"/>
    </source>
</evidence>
<dbReference type="InterPro" id="IPR001466">
    <property type="entry name" value="Beta-lactam-related"/>
</dbReference>
<keyword evidence="5" id="KW-1185">Reference proteome</keyword>
<name>A0A1H7QYR1_AQUAM</name>
<organism evidence="4 5">
    <name type="scientific">Aquimarina amphilecti</name>
    <dbReference type="NCBI Taxonomy" id="1038014"/>
    <lineage>
        <taxon>Bacteria</taxon>
        <taxon>Pseudomonadati</taxon>
        <taxon>Bacteroidota</taxon>
        <taxon>Flavobacteriia</taxon>
        <taxon>Flavobacteriales</taxon>
        <taxon>Flavobacteriaceae</taxon>
        <taxon>Aquimarina</taxon>
    </lineage>
</organism>
<dbReference type="PANTHER" id="PTHR22935:SF95">
    <property type="entry name" value="BETA-LACTAMASE-LIKE 1-RELATED"/>
    <property type="match status" value="1"/>
</dbReference>
<gene>
    <name evidence="4" type="ORF">SAMN04487910_2734</name>
</gene>
<feature type="domain" description="Beta-lactamase-related" evidence="3">
    <location>
        <begin position="30"/>
        <end position="346"/>
    </location>
</feature>
<proteinExistence type="inferred from homology"/>
<dbReference type="Pfam" id="PF00144">
    <property type="entry name" value="Beta-lactamase"/>
    <property type="match status" value="1"/>
</dbReference>
<dbReference type="STRING" id="1038014.SAMN04487910_2734"/>
<accession>A0A1H7QYR1</accession>
<feature type="chain" id="PRO_5011731819" evidence="2">
    <location>
        <begin position="21"/>
        <end position="354"/>
    </location>
</feature>
<dbReference type="AlphaFoldDB" id="A0A1H7QYR1"/>
<evidence type="ECO:0000259" key="3">
    <source>
        <dbReference type="Pfam" id="PF00144"/>
    </source>
</evidence>
<dbReference type="SUPFAM" id="SSF56601">
    <property type="entry name" value="beta-lactamase/transpeptidase-like"/>
    <property type="match status" value="1"/>
</dbReference>
<evidence type="ECO:0000256" key="2">
    <source>
        <dbReference type="SAM" id="SignalP"/>
    </source>
</evidence>